<organism evidence="1 2">
    <name type="scientific">Terribacillus halophilus</name>
    <dbReference type="NCBI Taxonomy" id="361279"/>
    <lineage>
        <taxon>Bacteria</taxon>
        <taxon>Bacillati</taxon>
        <taxon>Bacillota</taxon>
        <taxon>Bacilli</taxon>
        <taxon>Bacillales</taxon>
        <taxon>Bacillaceae</taxon>
        <taxon>Terribacillus</taxon>
    </lineage>
</organism>
<name>A0A1G6MR95_9BACI</name>
<gene>
    <name evidence="1" type="ORF">SAMN05421663_10330</name>
</gene>
<dbReference type="Proteomes" id="UP000198666">
    <property type="component" value="Unassembled WGS sequence"/>
</dbReference>
<dbReference type="STRING" id="361279.SAMN05421663_10330"/>
<evidence type="ECO:0000313" key="2">
    <source>
        <dbReference type="Proteomes" id="UP000198666"/>
    </source>
</evidence>
<keyword evidence="2" id="KW-1185">Reference proteome</keyword>
<dbReference type="PROSITE" id="PS51257">
    <property type="entry name" value="PROKAR_LIPOPROTEIN"/>
    <property type="match status" value="1"/>
</dbReference>
<dbReference type="AlphaFoldDB" id="A0A1G6MR95"/>
<dbReference type="EMBL" id="FMZB01000003">
    <property type="protein sequence ID" value="SDC57744.1"/>
    <property type="molecule type" value="Genomic_DNA"/>
</dbReference>
<accession>A0A1G6MR95</accession>
<dbReference type="RefSeq" id="WP_093726446.1">
    <property type="nucleotide sequence ID" value="NZ_FMZB01000003.1"/>
</dbReference>
<sequence>MRCKNEVFIIRKLIYLLLVMLLLIGCSSRDNISNNDLEEDTNVLKSKTIELNFMNANQEQHYVLSIENEGISSGDVASFPTAEIKFVKGNEIIKLHATLGDHYEISIKETTANSANEWIFNKKNIKTELIKTIEIAPDETTDVIDITL</sequence>
<protein>
    <submittedName>
        <fullName evidence="1">Uncharacterized protein</fullName>
    </submittedName>
</protein>
<proteinExistence type="predicted"/>
<reference evidence="2" key="1">
    <citation type="submission" date="2016-10" db="EMBL/GenBank/DDBJ databases">
        <authorList>
            <person name="Varghese N."/>
            <person name="Submissions S."/>
        </authorList>
    </citation>
    <scope>NUCLEOTIDE SEQUENCE [LARGE SCALE GENOMIC DNA]</scope>
    <source>
        <strain evidence="2">DSM 21620</strain>
    </source>
</reference>
<evidence type="ECO:0000313" key="1">
    <source>
        <dbReference type="EMBL" id="SDC57744.1"/>
    </source>
</evidence>